<dbReference type="InterPro" id="IPR002885">
    <property type="entry name" value="PPR_rpt"/>
</dbReference>
<dbReference type="AlphaFoldDB" id="A0AA88A2U5"/>
<evidence type="ECO:0000313" key="2">
    <source>
        <dbReference type="EMBL" id="GMN47103.1"/>
    </source>
</evidence>
<dbReference type="InterPro" id="IPR011990">
    <property type="entry name" value="TPR-like_helical_dom_sf"/>
</dbReference>
<keyword evidence="1" id="KW-0677">Repeat</keyword>
<evidence type="ECO:0000313" key="3">
    <source>
        <dbReference type="Proteomes" id="UP001187192"/>
    </source>
</evidence>
<dbReference type="Gramene" id="FCD_00020583-RA">
    <property type="protein sequence ID" value="FCD_00020583-RA:cds"/>
    <property type="gene ID" value="FCD_00020583"/>
</dbReference>
<reference evidence="2" key="1">
    <citation type="submission" date="2023-07" db="EMBL/GenBank/DDBJ databases">
        <title>draft genome sequence of fig (Ficus carica).</title>
        <authorList>
            <person name="Takahashi T."/>
            <person name="Nishimura K."/>
        </authorList>
    </citation>
    <scope>NUCLEOTIDE SEQUENCE</scope>
</reference>
<keyword evidence="3" id="KW-1185">Reference proteome</keyword>
<name>A0AA88A2U5_FICCA</name>
<dbReference type="Proteomes" id="UP001187192">
    <property type="component" value="Unassembled WGS sequence"/>
</dbReference>
<evidence type="ECO:0000256" key="1">
    <source>
        <dbReference type="ARBA" id="ARBA00022737"/>
    </source>
</evidence>
<organism evidence="2 3">
    <name type="scientific">Ficus carica</name>
    <name type="common">Common fig</name>
    <dbReference type="NCBI Taxonomy" id="3494"/>
    <lineage>
        <taxon>Eukaryota</taxon>
        <taxon>Viridiplantae</taxon>
        <taxon>Streptophyta</taxon>
        <taxon>Embryophyta</taxon>
        <taxon>Tracheophyta</taxon>
        <taxon>Spermatophyta</taxon>
        <taxon>Magnoliopsida</taxon>
        <taxon>eudicotyledons</taxon>
        <taxon>Gunneridae</taxon>
        <taxon>Pentapetalae</taxon>
        <taxon>rosids</taxon>
        <taxon>fabids</taxon>
        <taxon>Rosales</taxon>
        <taxon>Moraceae</taxon>
        <taxon>Ficeae</taxon>
        <taxon>Ficus</taxon>
    </lineage>
</organism>
<gene>
    <name evidence="2" type="ORF">TIFTF001_016288</name>
</gene>
<accession>A0AA88A2U5</accession>
<dbReference type="NCBIfam" id="TIGR00756">
    <property type="entry name" value="PPR"/>
    <property type="match status" value="1"/>
</dbReference>
<evidence type="ECO:0008006" key="4">
    <source>
        <dbReference type="Google" id="ProtNLM"/>
    </source>
</evidence>
<dbReference type="Gene3D" id="1.25.40.10">
    <property type="entry name" value="Tetratricopeptide repeat domain"/>
    <property type="match status" value="1"/>
</dbReference>
<protein>
    <recommendedName>
        <fullName evidence="4">Pentatricopeptide repeat-containing protein</fullName>
    </recommendedName>
</protein>
<sequence length="156" mass="16789">MAFPSWDKHGRHFELLEESPIINNPAKKNEGSNLFQDGVDSGVLSSFCKGEKILQAISLFGLMTREGMKLDVASFASLVFACGGLANGMKQHKSMKTLPIVEISSDIVGQNTMLDVLSIGGSIVEALYLVEAISGTGTIPIFLNPWAPTVQSRYVA</sequence>
<proteinExistence type="predicted"/>
<dbReference type="EMBL" id="BTGU01000024">
    <property type="protein sequence ID" value="GMN47103.1"/>
    <property type="molecule type" value="Genomic_DNA"/>
</dbReference>
<comment type="caution">
    <text evidence="2">The sequence shown here is derived from an EMBL/GenBank/DDBJ whole genome shotgun (WGS) entry which is preliminary data.</text>
</comment>